<accession>A0A494VL77</accession>
<dbReference type="OrthoDB" id="798527at2"/>
<reference evidence="2 3" key="1">
    <citation type="submission" date="2018-10" db="EMBL/GenBank/DDBJ databases">
        <title>Genome sequencing of Mucilaginibacter sp. HYN0043.</title>
        <authorList>
            <person name="Kim M."/>
            <person name="Yi H."/>
        </authorList>
    </citation>
    <scope>NUCLEOTIDE SEQUENCE [LARGE SCALE GENOMIC DNA]</scope>
    <source>
        <strain evidence="2 3">HYN0043</strain>
    </source>
</reference>
<evidence type="ECO:0000313" key="2">
    <source>
        <dbReference type="EMBL" id="AYL94281.1"/>
    </source>
</evidence>
<proteinExistence type="predicted"/>
<feature type="chain" id="PRO_5019824930" description="Lipoprotein" evidence="1">
    <location>
        <begin position="27"/>
        <end position="124"/>
    </location>
</feature>
<protein>
    <recommendedName>
        <fullName evidence="4">Lipoprotein</fullName>
    </recommendedName>
</protein>
<evidence type="ECO:0000313" key="3">
    <source>
        <dbReference type="Proteomes" id="UP000270046"/>
    </source>
</evidence>
<evidence type="ECO:0008006" key="4">
    <source>
        <dbReference type="Google" id="ProtNLM"/>
    </source>
</evidence>
<organism evidence="2 3">
    <name type="scientific">Mucilaginibacter celer</name>
    <dbReference type="NCBI Taxonomy" id="2305508"/>
    <lineage>
        <taxon>Bacteria</taxon>
        <taxon>Pseudomonadati</taxon>
        <taxon>Bacteroidota</taxon>
        <taxon>Sphingobacteriia</taxon>
        <taxon>Sphingobacteriales</taxon>
        <taxon>Sphingobacteriaceae</taxon>
        <taxon>Mucilaginibacter</taxon>
    </lineage>
</organism>
<name>A0A494VL77_9SPHI</name>
<dbReference type="EMBL" id="CP032869">
    <property type="protein sequence ID" value="AYL94281.1"/>
    <property type="molecule type" value="Genomic_DNA"/>
</dbReference>
<keyword evidence="3" id="KW-1185">Reference proteome</keyword>
<dbReference type="AlphaFoldDB" id="A0A494VL77"/>
<dbReference type="KEGG" id="muh:HYN43_002770"/>
<feature type="signal peptide" evidence="1">
    <location>
        <begin position="1"/>
        <end position="26"/>
    </location>
</feature>
<dbReference type="Proteomes" id="UP000270046">
    <property type="component" value="Chromosome"/>
</dbReference>
<dbReference type="PROSITE" id="PS51257">
    <property type="entry name" value="PROKAR_LIPOPROTEIN"/>
    <property type="match status" value="1"/>
</dbReference>
<keyword evidence="1" id="KW-0732">Signal</keyword>
<dbReference type="RefSeq" id="WP_119408000.1">
    <property type="nucleotide sequence ID" value="NZ_CP032869.1"/>
</dbReference>
<sequence>MNNLKTAVLGCMALTVAACQSTSDHAVTGVYATRYENEYATGNDTIIVTAYNRSARTYEIEKRTGYQKIRHGKILPKEYVHKKWMAQYDPENQVLQETVFGRQLFLNPGKKELTMGGTHYRRVE</sequence>
<evidence type="ECO:0000256" key="1">
    <source>
        <dbReference type="SAM" id="SignalP"/>
    </source>
</evidence>
<gene>
    <name evidence="2" type="ORF">HYN43_002770</name>
</gene>